<organism evidence="3 4">
    <name type="scientific">Puccinia sorghi</name>
    <dbReference type="NCBI Taxonomy" id="27349"/>
    <lineage>
        <taxon>Eukaryota</taxon>
        <taxon>Fungi</taxon>
        <taxon>Dikarya</taxon>
        <taxon>Basidiomycota</taxon>
        <taxon>Pucciniomycotina</taxon>
        <taxon>Pucciniomycetes</taxon>
        <taxon>Pucciniales</taxon>
        <taxon>Pucciniaceae</taxon>
        <taxon>Puccinia</taxon>
    </lineage>
</organism>
<dbReference type="Proteomes" id="UP000037035">
    <property type="component" value="Unassembled WGS sequence"/>
</dbReference>
<dbReference type="AlphaFoldDB" id="A0A0L6VBA3"/>
<feature type="region of interest" description="Disordered" evidence="1">
    <location>
        <begin position="1"/>
        <end position="21"/>
    </location>
</feature>
<proteinExistence type="predicted"/>
<dbReference type="OrthoDB" id="1933281at2759"/>
<feature type="compositionally biased region" description="Low complexity" evidence="1">
    <location>
        <begin position="1078"/>
        <end position="1089"/>
    </location>
</feature>
<dbReference type="STRING" id="27349.A0A0L6VBA3"/>
<dbReference type="EMBL" id="LAVV01006851">
    <property type="protein sequence ID" value="KNZ58028.1"/>
    <property type="molecule type" value="Genomic_DNA"/>
</dbReference>
<feature type="compositionally biased region" description="Polar residues" evidence="1">
    <location>
        <begin position="1"/>
        <end position="20"/>
    </location>
</feature>
<comment type="caution">
    <text evidence="3">The sequence shown here is derived from an EMBL/GenBank/DDBJ whole genome shotgun (WGS) entry which is preliminary data.</text>
</comment>
<dbReference type="Pfam" id="PF08457">
    <property type="entry name" value="Sfi1"/>
    <property type="match status" value="1"/>
</dbReference>
<protein>
    <recommendedName>
        <fullName evidence="2">Sfi1 spindle body domain-containing protein</fullName>
    </recommendedName>
</protein>
<feature type="region of interest" description="Disordered" evidence="1">
    <location>
        <begin position="1053"/>
        <end position="1115"/>
    </location>
</feature>
<feature type="domain" description="Sfi1 spindle body" evidence="2">
    <location>
        <begin position="366"/>
        <end position="785"/>
    </location>
</feature>
<feature type="compositionally biased region" description="Polar residues" evidence="1">
    <location>
        <begin position="182"/>
        <end position="197"/>
    </location>
</feature>
<feature type="compositionally biased region" description="Acidic residues" evidence="1">
    <location>
        <begin position="1000"/>
        <end position="1011"/>
    </location>
</feature>
<dbReference type="InterPro" id="IPR013665">
    <property type="entry name" value="Sfi1_dom"/>
</dbReference>
<accession>A0A0L6VBA3</accession>
<keyword evidence="4" id="KW-1185">Reference proteome</keyword>
<evidence type="ECO:0000259" key="2">
    <source>
        <dbReference type="Pfam" id="PF08457"/>
    </source>
</evidence>
<name>A0A0L6VBA3_9BASI</name>
<evidence type="ECO:0000313" key="3">
    <source>
        <dbReference type="EMBL" id="KNZ58028.1"/>
    </source>
</evidence>
<reference evidence="3 4" key="1">
    <citation type="submission" date="2015-08" db="EMBL/GenBank/DDBJ databases">
        <title>Next Generation Sequencing and Analysis of the Genome of Puccinia sorghi L Schw, the Causal Agent of Maize Common Rust.</title>
        <authorList>
            <person name="Rochi L."/>
            <person name="Burguener G."/>
            <person name="Darino M."/>
            <person name="Turjanski A."/>
            <person name="Kreff E."/>
            <person name="Dieguez M.J."/>
            <person name="Sacco F."/>
        </authorList>
    </citation>
    <scope>NUCLEOTIDE SEQUENCE [LARGE SCALE GENOMIC DNA]</scope>
    <source>
        <strain evidence="3 4">RO10H11247</strain>
    </source>
</reference>
<feature type="compositionally biased region" description="Polar residues" evidence="1">
    <location>
        <begin position="974"/>
        <end position="995"/>
    </location>
</feature>
<feature type="region of interest" description="Disordered" evidence="1">
    <location>
        <begin position="912"/>
        <end position="944"/>
    </location>
</feature>
<dbReference type="VEuPathDB" id="FungiDB:VP01_2011g1"/>
<gene>
    <name evidence="3" type="ORF">VP01_2011g1</name>
</gene>
<sequence length="1115" mass="131182">MPFNFSLTSNATSDASSRTPHGSFPFLTGNDAQIISEIVYRTPRNTPTFNAILNAYNAVLDQHQLDHQSREKYYSLLLKLSLVTGQDWHERWSRVCASQGLSTHEENNNTQQLLRLSPPSNSQDGLDSSVEDASRTIRANPLHTHPDSPPLQSPVSTRLTIPRVPYRQIQSTPNKLTRHTPSRATSSSTVPIESSQDGDGLDLGSRFVDPLDALADRFRRETLLRLGFHTWKHLSNYWGMANNEAHLGRGKLIVGYAWRKWRSRFGKRQRELKMVEGVAKTRLVHTLANKRVSIYLPFCVLLMSRLNLRSKSAILIQWRVATAEKQRIRRKNYESQAISHIQTLMNRNILSQTFTKWAMGSKLLIIQTLRDNNLKSIIVNRWLNQFSVICRLSNLADSFRREVNARNLLRSTMVHWKWKTDLKVKESHVIQTSAQRMLIEVMYQWCQSATSSRLAYDFWVRNTKKTCLRAWAYRRYRLKKMQRKANRVIAVRNHNLVGKMMNLWMIQERGRLLGRILLTRLIKNTFASWITRFNRIRHYLDAKRLVFQKKVIKRQTAIALKEWRNVYQHKSIQLNKHAVDRYRISLVARHLNRWMIVFSKIQDYDRRARSEWRMRRLKQVWSVWSARLRRARRQRFIRRRKRRLLRQQFNDWVTLSRQKKEHHKLCTIFENRVNPNRKLWALRIWLKRVVDFKECVLSVERNYSNHLLSSCFDVWIDRICDIRHYDELANGFAEIQKIELRSRLLDFWRTQASDSRRRSGMLAVWFESRNRIKVRSAWTHWSDKTIEQSIKVLVRVFFSYQPLAAKQNMIDIYVGVCYQENETREMVDDRLREQSLQMWLTKSKGLPALRFDRIRLKTSGLRHWSKLTEVRQLRQLAVSRDRKSVLGEAFKVWWGKCAAIKASRIVSRFSRPSAFSSGNRQRTRSSHQLPEISRRNLIDLTSNPSSVPMSLLGRRVVDLSVPPSRSNRDVSQHMYDSTTSGDESSVPMSHNSQTNQHEESLEEEEEHEEDQTILGDASEMMVIEEISATETEALTEVEIERVMRRRITARRFAPVPTMTQQEESDATTDPADYQSPILSSRSRLNNPLSSAPPRSRNNHILMGLRNLDPRRAQRH</sequence>
<evidence type="ECO:0000313" key="4">
    <source>
        <dbReference type="Proteomes" id="UP000037035"/>
    </source>
</evidence>
<feature type="region of interest" description="Disordered" evidence="1">
    <location>
        <begin position="961"/>
        <end position="1018"/>
    </location>
</feature>
<feature type="compositionally biased region" description="Polar residues" evidence="1">
    <location>
        <begin position="108"/>
        <end position="126"/>
    </location>
</feature>
<feature type="region of interest" description="Disordered" evidence="1">
    <location>
        <begin position="103"/>
        <end position="201"/>
    </location>
</feature>
<evidence type="ECO:0000256" key="1">
    <source>
        <dbReference type="SAM" id="MobiDB-lite"/>
    </source>
</evidence>